<keyword evidence="12" id="KW-0328">Glycosyltransferase</keyword>
<dbReference type="GO" id="GO:0000105">
    <property type="term" value="P:L-histidine biosynthetic process"/>
    <property type="evidence" value="ECO:0007669"/>
    <property type="project" value="UniProtKB-UniRule"/>
</dbReference>
<feature type="binding site" evidence="10">
    <location>
        <begin position="272"/>
        <end position="273"/>
    </location>
    <ligand>
        <name>L-histidine</name>
        <dbReference type="ChEBI" id="CHEBI:57595"/>
    </ligand>
</feature>
<dbReference type="AlphaFoldDB" id="A0A7G9GJD5"/>
<comment type="miscellaneous">
    <text evidence="9">This function is generally fulfilled by the C-terminal part of HisG, which is missing in some bacteria such as this one.</text>
</comment>
<dbReference type="UniPathway" id="UPA00031">
    <property type="reaction ID" value="UER00006"/>
</dbReference>
<keyword evidence="5 9" id="KW-0963">Cytoplasm</keyword>
<dbReference type="GO" id="GO:0016757">
    <property type="term" value="F:glycosyltransferase activity"/>
    <property type="evidence" value="ECO:0007669"/>
    <property type="project" value="UniProtKB-KW"/>
</dbReference>
<evidence type="ECO:0000256" key="10">
    <source>
        <dbReference type="PIRSR" id="PIRSR001549-1"/>
    </source>
</evidence>
<dbReference type="Proteomes" id="UP000515856">
    <property type="component" value="Chromosome"/>
</dbReference>
<keyword evidence="12" id="KW-0808">Transferase</keyword>
<dbReference type="InterPro" id="IPR004517">
    <property type="entry name" value="HisZ"/>
</dbReference>
<accession>A0A7G9GJD5</accession>
<evidence type="ECO:0000259" key="11">
    <source>
        <dbReference type="Pfam" id="PF13393"/>
    </source>
</evidence>
<dbReference type="NCBIfam" id="TIGR00443">
    <property type="entry name" value="hisZ_biosyn_reg"/>
    <property type="match status" value="1"/>
</dbReference>
<dbReference type="GO" id="GO:0004821">
    <property type="term" value="F:histidine-tRNA ligase activity"/>
    <property type="evidence" value="ECO:0007669"/>
    <property type="project" value="TreeGrafter"/>
</dbReference>
<dbReference type="HAMAP" id="MF_00125">
    <property type="entry name" value="HisZ"/>
    <property type="match status" value="1"/>
</dbReference>
<evidence type="ECO:0000256" key="3">
    <source>
        <dbReference type="ARBA" id="ARBA00005539"/>
    </source>
</evidence>
<protein>
    <recommendedName>
        <fullName evidence="4 9">ATP phosphoribosyltransferase regulatory subunit</fullName>
    </recommendedName>
</protein>
<dbReference type="Gene3D" id="3.30.930.10">
    <property type="entry name" value="Bira Bifunctional Protein, Domain 2"/>
    <property type="match status" value="1"/>
</dbReference>
<dbReference type="Pfam" id="PF13393">
    <property type="entry name" value="tRNA-synt_His"/>
    <property type="match status" value="1"/>
</dbReference>
<feature type="domain" description="Class II Histidinyl-tRNA synthetase (HisRS)-like catalytic core" evidence="11">
    <location>
        <begin position="9"/>
        <end position="317"/>
    </location>
</feature>
<evidence type="ECO:0000256" key="1">
    <source>
        <dbReference type="ARBA" id="ARBA00004496"/>
    </source>
</evidence>
<evidence type="ECO:0000313" key="13">
    <source>
        <dbReference type="Proteomes" id="UP000515856"/>
    </source>
</evidence>
<feature type="binding site" evidence="10">
    <location>
        <position position="127"/>
    </location>
    <ligand>
        <name>L-histidine</name>
        <dbReference type="ChEBI" id="CHEBI:57595"/>
    </ligand>
</feature>
<evidence type="ECO:0000256" key="8">
    <source>
        <dbReference type="ARBA" id="ARBA00025246"/>
    </source>
</evidence>
<comment type="subunit">
    <text evidence="9">Heteromultimer composed of HisG and HisZ subunits.</text>
</comment>
<evidence type="ECO:0000256" key="5">
    <source>
        <dbReference type="ARBA" id="ARBA00022490"/>
    </source>
</evidence>
<keyword evidence="7 9" id="KW-0368">Histidine biosynthesis</keyword>
<evidence type="ECO:0000256" key="7">
    <source>
        <dbReference type="ARBA" id="ARBA00023102"/>
    </source>
</evidence>
<dbReference type="GO" id="GO:0006427">
    <property type="term" value="P:histidyl-tRNA aminoacylation"/>
    <property type="evidence" value="ECO:0007669"/>
    <property type="project" value="TreeGrafter"/>
</dbReference>
<dbReference type="PIRSF" id="PIRSF001549">
    <property type="entry name" value="His-tRNA_synth"/>
    <property type="match status" value="1"/>
</dbReference>
<comment type="function">
    <text evidence="8 9">Required for the first step of histidine biosynthesis. May allow the feedback regulation of ATP phosphoribosyltransferase activity by histidine.</text>
</comment>
<organism evidence="12 13">
    <name type="scientific">[Eubacterium] hominis</name>
    <dbReference type="NCBI Taxonomy" id="2764325"/>
    <lineage>
        <taxon>Bacteria</taxon>
        <taxon>Bacillati</taxon>
        <taxon>Bacillota</taxon>
        <taxon>Erysipelotrichia</taxon>
        <taxon>Erysipelotrichales</taxon>
        <taxon>Erysipelotrichaceae</taxon>
        <taxon>Amedibacillus</taxon>
    </lineage>
</organism>
<reference evidence="12 13" key="1">
    <citation type="submission" date="2020-08" db="EMBL/GenBank/DDBJ databases">
        <authorList>
            <person name="Liu C."/>
            <person name="Sun Q."/>
        </authorList>
    </citation>
    <scope>NUCLEOTIDE SEQUENCE [LARGE SCALE GENOMIC DNA]</scope>
    <source>
        <strain evidence="12 13">NSJ-61</strain>
    </source>
</reference>
<evidence type="ECO:0000256" key="4">
    <source>
        <dbReference type="ARBA" id="ARBA00020397"/>
    </source>
</evidence>
<feature type="binding site" evidence="10">
    <location>
        <begin position="79"/>
        <end position="81"/>
    </location>
    <ligand>
        <name>L-histidine</name>
        <dbReference type="ChEBI" id="CHEBI:57595"/>
    </ligand>
</feature>
<dbReference type="EMBL" id="CP060636">
    <property type="protein sequence ID" value="QNM10917.1"/>
    <property type="molecule type" value="Genomic_DNA"/>
</dbReference>
<evidence type="ECO:0000313" key="12">
    <source>
        <dbReference type="EMBL" id="QNM10917.1"/>
    </source>
</evidence>
<dbReference type="InterPro" id="IPR004516">
    <property type="entry name" value="HisRS/HisZ"/>
</dbReference>
<dbReference type="RefSeq" id="WP_117453333.1">
    <property type="nucleotide sequence ID" value="NZ_CP060636.1"/>
</dbReference>
<dbReference type="PANTHER" id="PTHR43707">
    <property type="entry name" value="HISTIDYL-TRNA SYNTHETASE"/>
    <property type="match status" value="1"/>
</dbReference>
<comment type="similarity">
    <text evidence="3 9">Belongs to the class-II aminoacyl-tRNA synthetase family. HisZ subfamily.</text>
</comment>
<evidence type="ECO:0000256" key="6">
    <source>
        <dbReference type="ARBA" id="ARBA00022605"/>
    </source>
</evidence>
<sequence>MKKFSIPSGTRDLILDECMKKRALQKGIEEVFDAYGYDEIITPSIEYYQTYQTGFEQLKDEQMYKFFDQDGKILTLRMDMTVPIARVCASKFKDQTPPFRFRYHANVYKVKQSFAGKRNEVTDCGIELLGLQDKESDLEILMCALEVMETMKQSSYTLEIGNVNFFHSACDELQLDKEEVEILADLIDRKSMIELKDYLSKLKLDEDKQQFFLQLPWLCGDIKVLDDALTYCFNDQLKDIVYQLKQLMSDLTALGYGKHITFDLGKVPHLNYYSGLLFEGFVEGIGTSVLSGGRYDHLLEKFGKPMPAIGFSVKLDYLLEVYELTCETKKTIQILYPLSKQLEALQKAKTLRKDYRVELLPQEREDIEVKEVMA</sequence>
<name>A0A7G9GJD5_9FIRM</name>
<dbReference type="KEGG" id="ehn:H9Q80_11570"/>
<comment type="subcellular location">
    <subcellularLocation>
        <location evidence="1 9">Cytoplasm</location>
    </subcellularLocation>
</comment>
<dbReference type="GO" id="GO:0005737">
    <property type="term" value="C:cytoplasm"/>
    <property type="evidence" value="ECO:0007669"/>
    <property type="project" value="UniProtKB-SubCell"/>
</dbReference>
<dbReference type="PANTHER" id="PTHR43707:SF6">
    <property type="entry name" value="ATP PHOSPHORIBOSYLTRANSFERASE REGULATORY SUBUNIT"/>
    <property type="match status" value="1"/>
</dbReference>
<gene>
    <name evidence="9 12" type="primary">hisZ</name>
    <name evidence="12" type="ORF">H9Q80_11570</name>
</gene>
<evidence type="ECO:0000256" key="2">
    <source>
        <dbReference type="ARBA" id="ARBA00004667"/>
    </source>
</evidence>
<dbReference type="InterPro" id="IPR045864">
    <property type="entry name" value="aa-tRNA-synth_II/BPL/LPL"/>
</dbReference>
<keyword evidence="6 9" id="KW-0028">Amino-acid biosynthesis</keyword>
<comment type="pathway">
    <text evidence="2 9">Amino-acid biosynthesis; L-histidine biosynthesis; L-histidine from 5-phospho-alpha-D-ribose 1-diphosphate: step 1/9.</text>
</comment>
<evidence type="ECO:0000256" key="9">
    <source>
        <dbReference type="HAMAP-Rule" id="MF_00125"/>
    </source>
</evidence>
<keyword evidence="13" id="KW-1185">Reference proteome</keyword>
<dbReference type="SUPFAM" id="SSF55681">
    <property type="entry name" value="Class II aaRS and biotin synthetases"/>
    <property type="match status" value="1"/>
</dbReference>
<dbReference type="CDD" id="cd00773">
    <property type="entry name" value="HisRS-like_core"/>
    <property type="match status" value="1"/>
</dbReference>
<dbReference type="GO" id="GO:0140096">
    <property type="term" value="F:catalytic activity, acting on a protein"/>
    <property type="evidence" value="ECO:0007669"/>
    <property type="project" value="UniProtKB-ARBA"/>
</dbReference>
<proteinExistence type="inferred from homology"/>
<dbReference type="InterPro" id="IPR041715">
    <property type="entry name" value="HisRS-like_core"/>
</dbReference>